<dbReference type="AlphaFoldDB" id="A0A0C3RYM8"/>
<dbReference type="EMBL" id="KN840818">
    <property type="protein sequence ID" value="KIP01332.1"/>
    <property type="molecule type" value="Genomic_DNA"/>
</dbReference>
<sequence length="105" mass="11501">MARSSNPRRVLRSNGTTTEAVPLGPQMAVNGAAAAGEADSTATATMQRSSMPETTAEGGEYELMYVIYARRTDHEKESHLAWQYFVQWSAYPPSSVLGVNFICRL</sequence>
<evidence type="ECO:0000313" key="2">
    <source>
        <dbReference type="EMBL" id="KIP01332.1"/>
    </source>
</evidence>
<accession>A0A0C3RYM8</accession>
<dbReference type="Proteomes" id="UP000053257">
    <property type="component" value="Unassembled WGS sequence"/>
</dbReference>
<keyword evidence="3" id="KW-1185">Reference proteome</keyword>
<protein>
    <submittedName>
        <fullName evidence="2">Uncharacterized protein</fullName>
    </submittedName>
</protein>
<organism evidence="2 3">
    <name type="scientific">Phlebiopsis gigantea (strain 11061_1 CR5-6)</name>
    <name type="common">White-rot fungus</name>
    <name type="synonym">Peniophora gigantea</name>
    <dbReference type="NCBI Taxonomy" id="745531"/>
    <lineage>
        <taxon>Eukaryota</taxon>
        <taxon>Fungi</taxon>
        <taxon>Dikarya</taxon>
        <taxon>Basidiomycota</taxon>
        <taxon>Agaricomycotina</taxon>
        <taxon>Agaricomycetes</taxon>
        <taxon>Polyporales</taxon>
        <taxon>Phanerochaetaceae</taxon>
        <taxon>Phlebiopsis</taxon>
    </lineage>
</organism>
<dbReference type="HOGENOM" id="CLU_2237575_0_0_1"/>
<proteinExistence type="predicted"/>
<evidence type="ECO:0000256" key="1">
    <source>
        <dbReference type="SAM" id="MobiDB-lite"/>
    </source>
</evidence>
<name>A0A0C3RYM8_PHLG1</name>
<feature type="region of interest" description="Disordered" evidence="1">
    <location>
        <begin position="1"/>
        <end position="22"/>
    </location>
</feature>
<reference evidence="2 3" key="1">
    <citation type="journal article" date="2014" name="PLoS Genet.">
        <title>Analysis of the Phlebiopsis gigantea genome, transcriptome and secretome provides insight into its pioneer colonization strategies of wood.</title>
        <authorList>
            <person name="Hori C."/>
            <person name="Ishida T."/>
            <person name="Igarashi K."/>
            <person name="Samejima M."/>
            <person name="Suzuki H."/>
            <person name="Master E."/>
            <person name="Ferreira P."/>
            <person name="Ruiz-Duenas F.J."/>
            <person name="Held B."/>
            <person name="Canessa P."/>
            <person name="Larrondo L.F."/>
            <person name="Schmoll M."/>
            <person name="Druzhinina I.S."/>
            <person name="Kubicek C.P."/>
            <person name="Gaskell J.A."/>
            <person name="Kersten P."/>
            <person name="St John F."/>
            <person name="Glasner J."/>
            <person name="Sabat G."/>
            <person name="Splinter BonDurant S."/>
            <person name="Syed K."/>
            <person name="Yadav J."/>
            <person name="Mgbeahuruike A.C."/>
            <person name="Kovalchuk A."/>
            <person name="Asiegbu F.O."/>
            <person name="Lackner G."/>
            <person name="Hoffmeister D."/>
            <person name="Rencoret J."/>
            <person name="Gutierrez A."/>
            <person name="Sun H."/>
            <person name="Lindquist E."/>
            <person name="Barry K."/>
            <person name="Riley R."/>
            <person name="Grigoriev I.V."/>
            <person name="Henrissat B."/>
            <person name="Kues U."/>
            <person name="Berka R.M."/>
            <person name="Martinez A.T."/>
            <person name="Covert S.F."/>
            <person name="Blanchette R.A."/>
            <person name="Cullen D."/>
        </authorList>
    </citation>
    <scope>NUCLEOTIDE SEQUENCE [LARGE SCALE GENOMIC DNA]</scope>
    <source>
        <strain evidence="2 3">11061_1 CR5-6</strain>
    </source>
</reference>
<feature type="compositionally biased region" description="Polar residues" evidence="1">
    <location>
        <begin position="1"/>
        <end position="19"/>
    </location>
</feature>
<gene>
    <name evidence="2" type="ORF">PHLGIDRAFT_123440</name>
</gene>
<evidence type="ECO:0000313" key="3">
    <source>
        <dbReference type="Proteomes" id="UP000053257"/>
    </source>
</evidence>